<feature type="region of interest" description="Disordered" evidence="1">
    <location>
        <begin position="123"/>
        <end position="147"/>
    </location>
</feature>
<evidence type="ECO:0000313" key="2">
    <source>
        <dbReference type="EnsemblPlants" id="LPERR01G22550.1"/>
    </source>
</evidence>
<feature type="compositionally biased region" description="Basic and acidic residues" evidence="1">
    <location>
        <begin position="1"/>
        <end position="20"/>
    </location>
</feature>
<reference evidence="2" key="3">
    <citation type="submission" date="2015-04" db="UniProtKB">
        <authorList>
            <consortium name="EnsemblPlants"/>
        </authorList>
    </citation>
    <scope>IDENTIFICATION</scope>
</reference>
<name>A0A0D9V432_9ORYZ</name>
<feature type="compositionally biased region" description="Low complexity" evidence="1">
    <location>
        <begin position="126"/>
        <end position="137"/>
    </location>
</feature>
<dbReference type="HOGENOM" id="CLU_114706_0_0_1"/>
<protein>
    <submittedName>
        <fullName evidence="2">Uncharacterized protein</fullName>
    </submittedName>
</protein>
<dbReference type="AlphaFoldDB" id="A0A0D9V432"/>
<proteinExistence type="predicted"/>
<sequence length="170" mass="18653">MIQPDRTRREPSFLTKEKNWRRPIATEPGPRAPATTSLAPDSECQHPPSPTARALRCPPPVLARTVVKKYQALEPSLATAGGYSPVRSSGSAAYTSASWTYAHGFLPDSTWRRRYLVRSSWSVGWEPRSAPESASSAREGDMAAIKSIDLGSKRKGIRGEEEGAASEKEW</sequence>
<dbReference type="Gramene" id="LPERR01G22550.1">
    <property type="protein sequence ID" value="LPERR01G22550.1"/>
    <property type="gene ID" value="LPERR01G22550"/>
</dbReference>
<feature type="region of interest" description="Disordered" evidence="1">
    <location>
        <begin position="1"/>
        <end position="56"/>
    </location>
</feature>
<organism evidence="2 3">
    <name type="scientific">Leersia perrieri</name>
    <dbReference type="NCBI Taxonomy" id="77586"/>
    <lineage>
        <taxon>Eukaryota</taxon>
        <taxon>Viridiplantae</taxon>
        <taxon>Streptophyta</taxon>
        <taxon>Embryophyta</taxon>
        <taxon>Tracheophyta</taxon>
        <taxon>Spermatophyta</taxon>
        <taxon>Magnoliopsida</taxon>
        <taxon>Liliopsida</taxon>
        <taxon>Poales</taxon>
        <taxon>Poaceae</taxon>
        <taxon>BOP clade</taxon>
        <taxon>Oryzoideae</taxon>
        <taxon>Oryzeae</taxon>
        <taxon>Oryzinae</taxon>
        <taxon>Leersia</taxon>
    </lineage>
</organism>
<accession>A0A0D9V432</accession>
<keyword evidence="3" id="KW-1185">Reference proteome</keyword>
<dbReference type="EnsemblPlants" id="LPERR01G22550.1">
    <property type="protein sequence ID" value="LPERR01G22550.1"/>
    <property type="gene ID" value="LPERR01G22550"/>
</dbReference>
<reference evidence="2 3" key="1">
    <citation type="submission" date="2012-08" db="EMBL/GenBank/DDBJ databases">
        <title>Oryza genome evolution.</title>
        <authorList>
            <person name="Wing R.A."/>
        </authorList>
    </citation>
    <scope>NUCLEOTIDE SEQUENCE</scope>
</reference>
<evidence type="ECO:0000256" key="1">
    <source>
        <dbReference type="SAM" id="MobiDB-lite"/>
    </source>
</evidence>
<dbReference type="Proteomes" id="UP000032180">
    <property type="component" value="Chromosome 1"/>
</dbReference>
<evidence type="ECO:0000313" key="3">
    <source>
        <dbReference type="Proteomes" id="UP000032180"/>
    </source>
</evidence>
<reference evidence="3" key="2">
    <citation type="submission" date="2013-12" db="EMBL/GenBank/DDBJ databases">
        <authorList>
            <person name="Yu Y."/>
            <person name="Lee S."/>
            <person name="de Baynast K."/>
            <person name="Wissotski M."/>
            <person name="Liu L."/>
            <person name="Talag J."/>
            <person name="Goicoechea J."/>
            <person name="Angelova A."/>
            <person name="Jetty R."/>
            <person name="Kudrna D."/>
            <person name="Golser W."/>
            <person name="Rivera L."/>
            <person name="Zhang J."/>
            <person name="Wing R."/>
        </authorList>
    </citation>
    <scope>NUCLEOTIDE SEQUENCE</scope>
</reference>